<comment type="caution">
    <text evidence="1">The sequence shown here is derived from an EMBL/GenBank/DDBJ whole genome shotgun (WGS) entry which is preliminary data.</text>
</comment>
<proteinExistence type="predicted"/>
<name>A0ACB6S8Y4_9PLEO</name>
<sequence length="294" mass="31216">MLLQRLSGLAVIALVASTAATNSTCYYPNGEKNNGGACNANTEVSMCCGPTFVCLSNGLCQPGPDTTRTYAYDFYRSGCTDGSFNSSSCPQFCTSSGYHNDRGQGVKKCGDSTYCCGASGDCCSDPANVFTLEAAEVVATISASSAYITSISANDTSTDDFTSEKNNHRALAIGLGVGISLGGFLLVALAVFYILKRKAKANANAGYEKKEEVSELDAPWKAQLPDSISAPTKAGYAAPADGVVHEIADGRTEPSVAPQELEANNTYDWEPRDEPQPRDGGFRPEEHTEYRPRR</sequence>
<accession>A0ACB6S8Y4</accession>
<dbReference type="Proteomes" id="UP000799754">
    <property type="component" value="Unassembled WGS sequence"/>
</dbReference>
<reference evidence="1" key="1">
    <citation type="journal article" date="2020" name="Stud. Mycol.">
        <title>101 Dothideomycetes genomes: a test case for predicting lifestyles and emergence of pathogens.</title>
        <authorList>
            <person name="Haridas S."/>
            <person name="Albert R."/>
            <person name="Binder M."/>
            <person name="Bloem J."/>
            <person name="Labutti K."/>
            <person name="Salamov A."/>
            <person name="Andreopoulos B."/>
            <person name="Baker S."/>
            <person name="Barry K."/>
            <person name="Bills G."/>
            <person name="Bluhm B."/>
            <person name="Cannon C."/>
            <person name="Castanera R."/>
            <person name="Culley D."/>
            <person name="Daum C."/>
            <person name="Ezra D."/>
            <person name="Gonzalez J."/>
            <person name="Henrissat B."/>
            <person name="Kuo A."/>
            <person name="Liang C."/>
            <person name="Lipzen A."/>
            <person name="Lutzoni F."/>
            <person name="Magnuson J."/>
            <person name="Mondo S."/>
            <person name="Nolan M."/>
            <person name="Ohm R."/>
            <person name="Pangilinan J."/>
            <person name="Park H.-J."/>
            <person name="Ramirez L."/>
            <person name="Alfaro M."/>
            <person name="Sun H."/>
            <person name="Tritt A."/>
            <person name="Yoshinaga Y."/>
            <person name="Zwiers L.-H."/>
            <person name="Turgeon B."/>
            <person name="Goodwin S."/>
            <person name="Spatafora J."/>
            <person name="Crous P."/>
            <person name="Grigoriev I."/>
        </authorList>
    </citation>
    <scope>NUCLEOTIDE SEQUENCE</scope>
    <source>
        <strain evidence="1">CBS 525.71</strain>
    </source>
</reference>
<organism evidence="1 2">
    <name type="scientific">Macroventuria anomochaeta</name>
    <dbReference type="NCBI Taxonomy" id="301207"/>
    <lineage>
        <taxon>Eukaryota</taxon>
        <taxon>Fungi</taxon>
        <taxon>Dikarya</taxon>
        <taxon>Ascomycota</taxon>
        <taxon>Pezizomycotina</taxon>
        <taxon>Dothideomycetes</taxon>
        <taxon>Pleosporomycetidae</taxon>
        <taxon>Pleosporales</taxon>
        <taxon>Pleosporineae</taxon>
        <taxon>Didymellaceae</taxon>
        <taxon>Macroventuria</taxon>
    </lineage>
</organism>
<evidence type="ECO:0000313" key="1">
    <source>
        <dbReference type="EMBL" id="KAF2630467.1"/>
    </source>
</evidence>
<protein>
    <submittedName>
        <fullName evidence="1">Uncharacterized protein</fullName>
    </submittedName>
</protein>
<gene>
    <name evidence="1" type="ORF">BU25DRAFT_419446</name>
</gene>
<keyword evidence="2" id="KW-1185">Reference proteome</keyword>
<dbReference type="EMBL" id="MU006707">
    <property type="protein sequence ID" value="KAF2630467.1"/>
    <property type="molecule type" value="Genomic_DNA"/>
</dbReference>
<evidence type="ECO:0000313" key="2">
    <source>
        <dbReference type="Proteomes" id="UP000799754"/>
    </source>
</evidence>